<dbReference type="EMBL" id="FOAA01000009">
    <property type="protein sequence ID" value="SEL10219.1"/>
    <property type="molecule type" value="Genomic_DNA"/>
</dbReference>
<reference evidence="3" key="1">
    <citation type="submission" date="2016-10" db="EMBL/GenBank/DDBJ databases">
        <authorList>
            <person name="Varghese N."/>
            <person name="Submissions S."/>
        </authorList>
    </citation>
    <scope>NUCLEOTIDE SEQUENCE [LARGE SCALE GENOMIC DNA]</scope>
    <source>
        <strain evidence="3">DSM 241</strain>
    </source>
</reference>
<dbReference type="STRING" id="1396821.SAMN05444515_10991"/>
<accession>A0A1H7MGL4</accession>
<dbReference type="OrthoDB" id="9787898at2"/>
<keyword evidence="2" id="KW-0436">Ligase</keyword>
<dbReference type="CDD" id="cd16443">
    <property type="entry name" value="LplA"/>
    <property type="match status" value="1"/>
</dbReference>
<dbReference type="SUPFAM" id="SSF55681">
    <property type="entry name" value="Class II aaRS and biotin synthetases"/>
    <property type="match status" value="1"/>
</dbReference>
<dbReference type="PANTHER" id="PTHR43679:SF2">
    <property type="entry name" value="OCTANOYL-[GCVH]:PROTEIN N-OCTANOYLTRANSFERASE"/>
    <property type="match status" value="1"/>
</dbReference>
<dbReference type="Pfam" id="PF21948">
    <property type="entry name" value="LplA-B_cat"/>
    <property type="match status" value="1"/>
</dbReference>
<dbReference type="PROSITE" id="PS51733">
    <property type="entry name" value="BPL_LPL_CATALYTIC"/>
    <property type="match status" value="1"/>
</dbReference>
<dbReference type="Proteomes" id="UP000199256">
    <property type="component" value="Unassembled WGS sequence"/>
</dbReference>
<dbReference type="InterPro" id="IPR004143">
    <property type="entry name" value="BPL_LPL_catalytic"/>
</dbReference>
<dbReference type="AlphaFoldDB" id="A0A1H7MGL4"/>
<proteinExistence type="predicted"/>
<dbReference type="UniPathway" id="UPA00537">
    <property type="reaction ID" value="UER00594"/>
</dbReference>
<dbReference type="RefSeq" id="WP_090253662.1">
    <property type="nucleotide sequence ID" value="NZ_FOAA01000009.1"/>
</dbReference>
<dbReference type="Gene3D" id="3.30.930.10">
    <property type="entry name" value="Bira Bifunctional Protein, Domain 2"/>
    <property type="match status" value="1"/>
</dbReference>
<dbReference type="Gene3D" id="3.30.390.50">
    <property type="entry name" value="CO dehydrogenase flavoprotein, C-terminal domain"/>
    <property type="match status" value="1"/>
</dbReference>
<evidence type="ECO:0000313" key="2">
    <source>
        <dbReference type="EMBL" id="SEL10219.1"/>
    </source>
</evidence>
<keyword evidence="3" id="KW-1185">Reference proteome</keyword>
<organism evidence="2 3">
    <name type="scientific">Ectothiorhodospira marina</name>
    <dbReference type="NCBI Taxonomy" id="1396821"/>
    <lineage>
        <taxon>Bacteria</taxon>
        <taxon>Pseudomonadati</taxon>
        <taxon>Pseudomonadota</taxon>
        <taxon>Gammaproteobacteria</taxon>
        <taxon>Chromatiales</taxon>
        <taxon>Ectothiorhodospiraceae</taxon>
        <taxon>Ectothiorhodospira</taxon>
    </lineage>
</organism>
<feature type="domain" description="BPL/LPL catalytic" evidence="1">
    <location>
        <begin position="28"/>
        <end position="220"/>
    </location>
</feature>
<dbReference type="InterPro" id="IPR045864">
    <property type="entry name" value="aa-tRNA-synth_II/BPL/LPL"/>
</dbReference>
<protein>
    <submittedName>
        <fullName evidence="2">Lipoate-protein ligase A</fullName>
    </submittedName>
</protein>
<name>A0A1H7MGL4_9GAMM</name>
<dbReference type="PANTHER" id="PTHR43679">
    <property type="entry name" value="OCTANOYLTRANSFERASE LIPM-RELATED"/>
    <property type="match status" value="1"/>
</dbReference>
<evidence type="ECO:0000313" key="3">
    <source>
        <dbReference type="Proteomes" id="UP000199256"/>
    </source>
</evidence>
<evidence type="ECO:0000259" key="1">
    <source>
        <dbReference type="PROSITE" id="PS51733"/>
    </source>
</evidence>
<dbReference type="GO" id="GO:0016874">
    <property type="term" value="F:ligase activity"/>
    <property type="evidence" value="ECO:0007669"/>
    <property type="project" value="UniProtKB-KW"/>
</dbReference>
<sequence>MQLRVLDFGSQPALRSQAVYHGMAHHMHPGDTPVLTLVNPSSPYVCVGLHQDVALEVDEDYCQAHELPIIRRHVGGGAVLLDQNQLFFHFIYPAEKAPRRVSEIYAHFIEPVIQTYHRLGVQAVFRPVNDIHVDGRKIGGTGAASIGDTTLMVGSFMFDFDVDTMSQCLRVPSEKFRDKLRAGMSDYITTLTRELDEPPTREVVIKTFMEELAVHLRVEPVMDQASAAEEASIAEQEKELQDPDWTYQKGRRFIERGVKISADTHLAEGAFKAPGGLIRSRLLAKDGHIVDLSLSGDFTVFPEDGMQRLADALKGQPLTQGSLQGATQQAMTDVSLDIPGVTHVDIATAITAAFRGA</sequence>
<gene>
    <name evidence="2" type="ORF">SAMN05444515_10991</name>
</gene>
<dbReference type="InterPro" id="IPR050664">
    <property type="entry name" value="Octanoyltrans_LipM/LipL"/>
</dbReference>